<dbReference type="EMBL" id="VSWC01000092">
    <property type="protein sequence ID" value="KAA1091057.1"/>
    <property type="molecule type" value="Genomic_DNA"/>
</dbReference>
<evidence type="ECO:0000313" key="2">
    <source>
        <dbReference type="Proteomes" id="UP000324748"/>
    </source>
</evidence>
<reference evidence="1 2" key="1">
    <citation type="submission" date="2019-05" db="EMBL/GenBank/DDBJ databases">
        <title>Emergence of the Ug99 lineage of the wheat stem rust pathogen through somatic hybridization.</title>
        <authorList>
            <person name="Li F."/>
            <person name="Upadhyaya N.M."/>
            <person name="Sperschneider J."/>
            <person name="Matny O."/>
            <person name="Nguyen-Phuc H."/>
            <person name="Mago R."/>
            <person name="Raley C."/>
            <person name="Miller M.E."/>
            <person name="Silverstein K.A.T."/>
            <person name="Henningsen E."/>
            <person name="Hirsch C.D."/>
            <person name="Visser B."/>
            <person name="Pretorius Z.A."/>
            <person name="Steffenson B.J."/>
            <person name="Schwessinger B."/>
            <person name="Dodds P.N."/>
            <person name="Figueroa M."/>
        </authorList>
    </citation>
    <scope>NUCLEOTIDE SEQUENCE [LARGE SCALE GENOMIC DNA]</scope>
    <source>
        <strain evidence="1">21-0</strain>
    </source>
</reference>
<sequence>MLMAYCTVLEARTVLPLNTLKISAPTGSDTFDVYYELIEAELLRYVHSGSIRLDYNGSAGSARRRLRRVPN</sequence>
<keyword evidence="2" id="KW-1185">Reference proteome</keyword>
<name>A0A5B0NP57_PUCGR</name>
<proteinExistence type="predicted"/>
<accession>A0A5B0NP57</accession>
<gene>
    <name evidence="1" type="ORF">PGT21_022092</name>
</gene>
<protein>
    <submittedName>
        <fullName evidence="1">Uncharacterized protein</fullName>
    </submittedName>
</protein>
<dbReference type="AlphaFoldDB" id="A0A5B0NP57"/>
<dbReference type="Proteomes" id="UP000324748">
    <property type="component" value="Unassembled WGS sequence"/>
</dbReference>
<comment type="caution">
    <text evidence="1">The sequence shown here is derived from an EMBL/GenBank/DDBJ whole genome shotgun (WGS) entry which is preliminary data.</text>
</comment>
<organism evidence="1 2">
    <name type="scientific">Puccinia graminis f. sp. tritici</name>
    <dbReference type="NCBI Taxonomy" id="56615"/>
    <lineage>
        <taxon>Eukaryota</taxon>
        <taxon>Fungi</taxon>
        <taxon>Dikarya</taxon>
        <taxon>Basidiomycota</taxon>
        <taxon>Pucciniomycotina</taxon>
        <taxon>Pucciniomycetes</taxon>
        <taxon>Pucciniales</taxon>
        <taxon>Pucciniaceae</taxon>
        <taxon>Puccinia</taxon>
    </lineage>
</organism>
<evidence type="ECO:0000313" key="1">
    <source>
        <dbReference type="EMBL" id="KAA1091057.1"/>
    </source>
</evidence>